<dbReference type="RefSeq" id="WP_085783788.1">
    <property type="nucleotide sequence ID" value="NZ_CP008743.1"/>
</dbReference>
<gene>
    <name evidence="10" type="ORF">GQ61_02630</name>
</gene>
<evidence type="ECO:0000313" key="11">
    <source>
        <dbReference type="Proteomes" id="UP000237351"/>
    </source>
</evidence>
<dbReference type="GO" id="GO:0005886">
    <property type="term" value="C:plasma membrane"/>
    <property type="evidence" value="ECO:0007669"/>
    <property type="project" value="UniProtKB-SubCell"/>
</dbReference>
<keyword evidence="5 9" id="KW-1133">Transmembrane helix</keyword>
<accession>A0A1W6N3E1</accession>
<dbReference type="Pfam" id="PF04347">
    <property type="entry name" value="FliO"/>
    <property type="match status" value="1"/>
</dbReference>
<keyword evidence="11" id="KW-1185">Reference proteome</keyword>
<keyword evidence="6 9" id="KW-0472">Membrane</keyword>
<protein>
    <recommendedName>
        <fullName evidence="12">Flagellar assembly protein FliO</fullName>
    </recommendedName>
</protein>
<dbReference type="GO" id="GO:0009425">
    <property type="term" value="C:bacterial-type flagellum basal body"/>
    <property type="evidence" value="ECO:0007669"/>
    <property type="project" value="UniProtKB-SubCell"/>
</dbReference>
<keyword evidence="7" id="KW-0975">Bacterial flagellum</keyword>
<proteinExistence type="inferred from homology"/>
<name>A0A1W6N3E1_9PROT</name>
<comment type="similarity">
    <text evidence="8">Belongs to the FliO/MopB family.</text>
</comment>
<evidence type="ECO:0000313" key="10">
    <source>
        <dbReference type="EMBL" id="ARN84400.1"/>
    </source>
</evidence>
<dbReference type="PANTHER" id="PTHR38766:SF1">
    <property type="entry name" value="FLAGELLAR PROTEIN FLIO"/>
    <property type="match status" value="1"/>
</dbReference>
<evidence type="ECO:0000256" key="4">
    <source>
        <dbReference type="ARBA" id="ARBA00022692"/>
    </source>
</evidence>
<dbReference type="Proteomes" id="UP000237351">
    <property type="component" value="Chromosome"/>
</dbReference>
<comment type="subcellular location">
    <subcellularLocation>
        <location evidence="1">Bacterial flagellum basal body</location>
    </subcellularLocation>
    <subcellularLocation>
        <location evidence="2">Cell membrane</location>
    </subcellularLocation>
</comment>
<evidence type="ECO:0008006" key="12">
    <source>
        <dbReference type="Google" id="ProtNLM"/>
    </source>
</evidence>
<dbReference type="OrthoDB" id="8456606at2"/>
<dbReference type="AlphaFoldDB" id="A0A1W6N3E1"/>
<dbReference type="EMBL" id="CP008743">
    <property type="protein sequence ID" value="ARN84400.1"/>
    <property type="molecule type" value="Genomic_DNA"/>
</dbReference>
<reference evidence="10 11" key="1">
    <citation type="submission" date="2014-06" db="EMBL/GenBank/DDBJ databases">
        <title>The genome of the endonuclear symbiont Nucleicultrix amoebiphila.</title>
        <authorList>
            <person name="Schulz F."/>
            <person name="Horn M."/>
        </authorList>
    </citation>
    <scope>NUCLEOTIDE SEQUENCE [LARGE SCALE GENOMIC DNA]</scope>
    <source>
        <strain evidence="10 11">FS5</strain>
    </source>
</reference>
<evidence type="ECO:0000256" key="2">
    <source>
        <dbReference type="ARBA" id="ARBA00004236"/>
    </source>
</evidence>
<evidence type="ECO:0000256" key="9">
    <source>
        <dbReference type="SAM" id="Phobius"/>
    </source>
</evidence>
<evidence type="ECO:0000256" key="1">
    <source>
        <dbReference type="ARBA" id="ARBA00004117"/>
    </source>
</evidence>
<dbReference type="KEGG" id="naf:GQ61_02630"/>
<dbReference type="GO" id="GO:0044781">
    <property type="term" value="P:bacterial-type flagellum organization"/>
    <property type="evidence" value="ECO:0007669"/>
    <property type="project" value="InterPro"/>
</dbReference>
<dbReference type="InterPro" id="IPR052205">
    <property type="entry name" value="FliO/MopB"/>
</dbReference>
<organism evidence="10 11">
    <name type="scientific">Candidatus Nucleicultrix amoebiphila FS5</name>
    <dbReference type="NCBI Taxonomy" id="1414854"/>
    <lineage>
        <taxon>Bacteria</taxon>
        <taxon>Pseudomonadati</taxon>
        <taxon>Pseudomonadota</taxon>
        <taxon>Alphaproteobacteria</taxon>
        <taxon>Holosporales</taxon>
        <taxon>Candidatus Nucleicultricaceae</taxon>
        <taxon>Candidatus Nucleicultrix</taxon>
    </lineage>
</organism>
<evidence type="ECO:0000256" key="5">
    <source>
        <dbReference type="ARBA" id="ARBA00022989"/>
    </source>
</evidence>
<dbReference type="STRING" id="1414854.GQ61_02630"/>
<evidence type="ECO:0000256" key="3">
    <source>
        <dbReference type="ARBA" id="ARBA00022475"/>
    </source>
</evidence>
<keyword evidence="3" id="KW-1003">Cell membrane</keyword>
<evidence type="ECO:0000256" key="6">
    <source>
        <dbReference type="ARBA" id="ARBA00023136"/>
    </source>
</evidence>
<dbReference type="PANTHER" id="PTHR38766">
    <property type="entry name" value="FLAGELLAR PROTEIN FLIO"/>
    <property type="match status" value="1"/>
</dbReference>
<keyword evidence="4 9" id="KW-0812">Transmembrane</keyword>
<dbReference type="InterPro" id="IPR022781">
    <property type="entry name" value="Flagellar_biosynth_FliO"/>
</dbReference>
<sequence>MFNEVMLQAIFGLGITILIIFAVAFIFKRFFAPLTMNKFKSKKIKVLEATMLDPRHRLFLVEWEGKEYMFLLGGQQPLQVDAKLSSQKKAE</sequence>
<evidence type="ECO:0000256" key="7">
    <source>
        <dbReference type="ARBA" id="ARBA00023143"/>
    </source>
</evidence>
<feature type="transmembrane region" description="Helical" evidence="9">
    <location>
        <begin position="6"/>
        <end position="27"/>
    </location>
</feature>
<evidence type="ECO:0000256" key="8">
    <source>
        <dbReference type="ARBA" id="ARBA00037937"/>
    </source>
</evidence>